<evidence type="ECO:0000313" key="4">
    <source>
        <dbReference type="EMBL" id="RLV48596.1"/>
    </source>
</evidence>
<dbReference type="SUPFAM" id="SSF53335">
    <property type="entry name" value="S-adenosyl-L-methionine-dependent methyltransferases"/>
    <property type="match status" value="1"/>
</dbReference>
<dbReference type="GO" id="GO:0008757">
    <property type="term" value="F:S-adenosylmethionine-dependent methyltransferase activity"/>
    <property type="evidence" value="ECO:0007669"/>
    <property type="project" value="TreeGrafter"/>
</dbReference>
<comment type="caution">
    <text evidence="4">The sequence shown here is derived from an EMBL/GenBank/DDBJ whole genome shotgun (WGS) entry which is preliminary data.</text>
</comment>
<evidence type="ECO:0000256" key="3">
    <source>
        <dbReference type="ARBA" id="ARBA00022691"/>
    </source>
</evidence>
<dbReference type="InterPro" id="IPR002935">
    <property type="entry name" value="SAM_O-MeTrfase"/>
</dbReference>
<keyword evidence="1 4" id="KW-0489">Methyltransferase</keyword>
<accession>A0A3L8NZG6</accession>
<protein>
    <submittedName>
        <fullName evidence="4">SAM-dependent methyltransferase</fullName>
    </submittedName>
</protein>
<dbReference type="GO" id="GO:0008171">
    <property type="term" value="F:O-methyltransferase activity"/>
    <property type="evidence" value="ECO:0007669"/>
    <property type="project" value="InterPro"/>
</dbReference>
<dbReference type="EMBL" id="RDBE01000009">
    <property type="protein sequence ID" value="RLV48596.1"/>
    <property type="molecule type" value="Genomic_DNA"/>
</dbReference>
<reference evidence="4 5" key="1">
    <citation type="submission" date="2018-10" db="EMBL/GenBank/DDBJ databases">
        <title>Marmoricola sp. 4Q3S-7 whole genome shotgun sequence.</title>
        <authorList>
            <person name="Li F."/>
        </authorList>
    </citation>
    <scope>NUCLEOTIDE SEQUENCE [LARGE SCALE GENOMIC DNA]</scope>
    <source>
        <strain evidence="4 5">4Q3S-7</strain>
    </source>
</reference>
<dbReference type="OrthoDB" id="9799672at2"/>
<organism evidence="4 5">
    <name type="scientific">Nocardioides mangrovicus</name>
    <dbReference type="NCBI Taxonomy" id="2478913"/>
    <lineage>
        <taxon>Bacteria</taxon>
        <taxon>Bacillati</taxon>
        <taxon>Actinomycetota</taxon>
        <taxon>Actinomycetes</taxon>
        <taxon>Propionibacteriales</taxon>
        <taxon>Nocardioidaceae</taxon>
        <taxon>Nocardioides</taxon>
    </lineage>
</organism>
<proteinExistence type="predicted"/>
<dbReference type="Pfam" id="PF01596">
    <property type="entry name" value="Methyltransf_3"/>
    <property type="match status" value="1"/>
</dbReference>
<dbReference type="GO" id="GO:0032259">
    <property type="term" value="P:methylation"/>
    <property type="evidence" value="ECO:0007669"/>
    <property type="project" value="UniProtKB-KW"/>
</dbReference>
<gene>
    <name evidence="4" type="ORF">D9V37_14075</name>
</gene>
<dbReference type="Gene3D" id="3.40.50.150">
    <property type="entry name" value="Vaccinia Virus protein VP39"/>
    <property type="match status" value="1"/>
</dbReference>
<evidence type="ECO:0000256" key="1">
    <source>
        <dbReference type="ARBA" id="ARBA00022603"/>
    </source>
</evidence>
<dbReference type="PANTHER" id="PTHR10509:SF14">
    <property type="entry name" value="CAFFEOYL-COA O-METHYLTRANSFERASE 3-RELATED"/>
    <property type="match status" value="1"/>
</dbReference>
<keyword evidence="5" id="KW-1185">Reference proteome</keyword>
<sequence>MAVEQLTRVLPRIADDEVRAEVAQIHQLLAGLDPYLEVNAGPESPALQDLDAATRATAWTAPLEQEMLSGHVEGKLLQMLVRATRARRVLEIGMFTGYSALAMAMALPDDGRVVACEVDTRAAEIAQRCFATTPAGERIEVRLGPALETLGALGAESACFDLVFIDADKAGYLGYLHTLLDLDLLAPGALVCVDNTLLQGQPWAYGEPSANGASIAAFNRAVAEDPRLDQVLLPLRDGLTLILPTEPA</sequence>
<dbReference type="Proteomes" id="UP000281708">
    <property type="component" value="Unassembled WGS sequence"/>
</dbReference>
<dbReference type="AlphaFoldDB" id="A0A3L8NZG6"/>
<keyword evidence="2 4" id="KW-0808">Transferase</keyword>
<name>A0A3L8NZG6_9ACTN</name>
<dbReference type="PANTHER" id="PTHR10509">
    <property type="entry name" value="O-METHYLTRANSFERASE-RELATED"/>
    <property type="match status" value="1"/>
</dbReference>
<keyword evidence="3" id="KW-0949">S-adenosyl-L-methionine</keyword>
<dbReference type="InterPro" id="IPR050362">
    <property type="entry name" value="Cation-dep_OMT"/>
</dbReference>
<evidence type="ECO:0000313" key="5">
    <source>
        <dbReference type="Proteomes" id="UP000281708"/>
    </source>
</evidence>
<dbReference type="CDD" id="cd02440">
    <property type="entry name" value="AdoMet_MTases"/>
    <property type="match status" value="1"/>
</dbReference>
<evidence type="ECO:0000256" key="2">
    <source>
        <dbReference type="ARBA" id="ARBA00022679"/>
    </source>
</evidence>
<dbReference type="PROSITE" id="PS51682">
    <property type="entry name" value="SAM_OMT_I"/>
    <property type="match status" value="1"/>
</dbReference>
<dbReference type="InterPro" id="IPR029063">
    <property type="entry name" value="SAM-dependent_MTases_sf"/>
</dbReference>